<dbReference type="InterPro" id="IPR021318">
    <property type="entry name" value="DUF2919"/>
</dbReference>
<keyword evidence="3" id="KW-1185">Reference proteome</keyword>
<proteinExistence type="predicted"/>
<name>A9DG75_9GAMM</name>
<comment type="caution">
    <text evidence="2">The sequence shown here is derived from an EMBL/GenBank/DDBJ whole genome shotgun (WGS) entry which is preliminary data.</text>
</comment>
<gene>
    <name evidence="2" type="ORF">KT99_14645</name>
</gene>
<organism evidence="2 3">
    <name type="scientific">Shewanella benthica KT99</name>
    <dbReference type="NCBI Taxonomy" id="314608"/>
    <lineage>
        <taxon>Bacteria</taxon>
        <taxon>Pseudomonadati</taxon>
        <taxon>Pseudomonadota</taxon>
        <taxon>Gammaproteobacteria</taxon>
        <taxon>Alteromonadales</taxon>
        <taxon>Shewanellaceae</taxon>
        <taxon>Shewanella</taxon>
    </lineage>
</organism>
<keyword evidence="1" id="KW-0812">Transmembrane</keyword>
<dbReference type="Proteomes" id="UP000005839">
    <property type="component" value="Unassembled WGS sequence"/>
</dbReference>
<evidence type="ECO:0000256" key="1">
    <source>
        <dbReference type="SAM" id="Phobius"/>
    </source>
</evidence>
<reference evidence="2 3" key="1">
    <citation type="submission" date="2007-10" db="EMBL/GenBank/DDBJ databases">
        <authorList>
            <person name="Yayanos A."/>
            <person name="Ferriera S."/>
            <person name="Johnson J."/>
            <person name="Kravitz S."/>
            <person name="Halpern A."/>
            <person name="Remington K."/>
            <person name="Beeson K."/>
            <person name="Tran B."/>
            <person name="Rogers Y.-H."/>
            <person name="Friedman R."/>
            <person name="Venter J.C."/>
        </authorList>
    </citation>
    <scope>NUCLEOTIDE SEQUENCE [LARGE SCALE GENOMIC DNA]</scope>
    <source>
        <strain evidence="2 3">KT99</strain>
    </source>
</reference>
<evidence type="ECO:0008006" key="4">
    <source>
        <dbReference type="Google" id="ProtNLM"/>
    </source>
</evidence>
<dbReference type="STRING" id="314608.KT99_14645"/>
<dbReference type="Pfam" id="PF11143">
    <property type="entry name" value="DUF2919"/>
    <property type="match status" value="1"/>
</dbReference>
<feature type="transmembrane region" description="Helical" evidence="1">
    <location>
        <begin position="98"/>
        <end position="116"/>
    </location>
</feature>
<protein>
    <recommendedName>
        <fullName evidence="4">DUF2919 domain-containing protein</fullName>
    </recommendedName>
</protein>
<dbReference type="RefSeq" id="WP_005502071.1">
    <property type="nucleotide sequence ID" value="NZ_ABIC01000042.1"/>
</dbReference>
<keyword evidence="1" id="KW-0472">Membrane</keyword>
<accession>A9DG75</accession>
<feature type="transmembrane region" description="Helical" evidence="1">
    <location>
        <begin position="122"/>
        <end position="141"/>
    </location>
</feature>
<feature type="transmembrane region" description="Helical" evidence="1">
    <location>
        <begin position="20"/>
        <end position="39"/>
    </location>
</feature>
<sequence length="173" mass="20255">MNFSNITWLDDKGHIKPPLYLYFMLVFIARAWCIFIASLTQSSDRAALIAMFYPQKSDFIMALVAGFGALLIYGVVIAERKRKRKPHWLRPVFARLKWILLMLLVIDGALLFERTINSHYLYSWSTGLDGLLLFWNLIYLFKSKRLTHYFADWNQDEDEQANKSALVKKPSNK</sequence>
<feature type="transmembrane region" description="Helical" evidence="1">
    <location>
        <begin position="59"/>
        <end position="78"/>
    </location>
</feature>
<keyword evidence="1" id="KW-1133">Transmembrane helix</keyword>
<dbReference type="EMBL" id="ABIC01000042">
    <property type="protein sequence ID" value="EDP99376.1"/>
    <property type="molecule type" value="Genomic_DNA"/>
</dbReference>
<evidence type="ECO:0000313" key="2">
    <source>
        <dbReference type="EMBL" id="EDP99376.1"/>
    </source>
</evidence>
<dbReference type="AlphaFoldDB" id="A9DG75"/>
<evidence type="ECO:0000313" key="3">
    <source>
        <dbReference type="Proteomes" id="UP000005839"/>
    </source>
</evidence>